<dbReference type="InterPro" id="IPR011426">
    <property type="entry name" value="CamS"/>
</dbReference>
<dbReference type="EMBL" id="BJUX01000002">
    <property type="protein sequence ID" value="GEK88287.1"/>
    <property type="molecule type" value="Genomic_DNA"/>
</dbReference>
<sequence length="408" mass="46113">MKKKTVLSLVIAQALFFAACSASPDSTDTNESGQEEDQTQETVNQLDEDEVTTIEEQVDADYYRPVITEDGTYAPSQNRGITRSLNSSVNMRMFEIDLMRHSQTYFPTDDHFFQEGQYLSSDLVSNWLRREQLPQENENAKEGEEAETEEVEEIDEQMQGLNPPENNSENSEDRVPNVLNSILEQNFYVQTENGLELAGVSIGLALNSVDYYQLEQFGATYEQEIPREKVLEEGQRMGEEVASRIRNIEGLENVPVMIGLYEQSTQDDLAPGTFIAEGLVEEGESTVSDWTMINEDRIVFPLEGMQSAEGNNFANFRSEVEGFFPNVSGVTGLGHYIEDQLMNLEITITTQFYGKGEIIAFTQFLNEAGKTYLPGNVSTQINVESLNGMESYLNREADQEDYEVYIFN</sequence>
<dbReference type="CDD" id="cd13440">
    <property type="entry name" value="CamS_repeat_2"/>
    <property type="match status" value="1"/>
</dbReference>
<dbReference type="PROSITE" id="PS51257">
    <property type="entry name" value="PROKAR_LIPOPROTEIN"/>
    <property type="match status" value="1"/>
</dbReference>
<reference evidence="4 5" key="1">
    <citation type="submission" date="2016-10" db="EMBL/GenBank/DDBJ databases">
        <authorList>
            <person name="de Groot N.N."/>
        </authorList>
    </citation>
    <scope>NUCLEOTIDE SEQUENCE [LARGE SCALE GENOMIC DNA]</scope>
    <source>
        <strain evidence="4 5">DSM 19182</strain>
    </source>
</reference>
<keyword evidence="6" id="KW-1185">Reference proteome</keyword>
<feature type="signal peptide" evidence="2">
    <location>
        <begin position="1"/>
        <end position="22"/>
    </location>
</feature>
<feature type="compositionally biased region" description="Polar residues" evidence="1">
    <location>
        <begin position="23"/>
        <end position="32"/>
    </location>
</feature>
<protein>
    <submittedName>
        <fullName evidence="3">CamS family sex pheromone protein</fullName>
    </submittedName>
    <submittedName>
        <fullName evidence="4">Protein involved in sex pheromone biosynthesis</fullName>
    </submittedName>
</protein>
<dbReference type="CDD" id="cd13441">
    <property type="entry name" value="CamS_repeat_1"/>
    <property type="match status" value="1"/>
</dbReference>
<dbReference type="STRING" id="426703.SAMN04488100_1183"/>
<dbReference type="Proteomes" id="UP000321425">
    <property type="component" value="Unassembled WGS sequence"/>
</dbReference>
<feature type="chain" id="PRO_5038938937" evidence="2">
    <location>
        <begin position="23"/>
        <end position="408"/>
    </location>
</feature>
<dbReference type="EMBL" id="FOBL01000018">
    <property type="protein sequence ID" value="SEL96506.1"/>
    <property type="molecule type" value="Genomic_DNA"/>
</dbReference>
<accession>A0A1H7UI90</accession>
<dbReference type="Pfam" id="PF07537">
    <property type="entry name" value="CamS"/>
    <property type="match status" value="1"/>
</dbReference>
<feature type="region of interest" description="Disordered" evidence="1">
    <location>
        <begin position="134"/>
        <end position="173"/>
    </location>
</feature>
<dbReference type="Gene3D" id="3.10.570.10">
    <property type="entry name" value="sex pheromone staph- cam373 precursor domain"/>
    <property type="match status" value="1"/>
</dbReference>
<evidence type="ECO:0000313" key="6">
    <source>
        <dbReference type="Proteomes" id="UP000321425"/>
    </source>
</evidence>
<gene>
    <name evidence="3" type="ORF">APU01nite_03260</name>
    <name evidence="4" type="ORF">SAMN04488100_1183</name>
</gene>
<dbReference type="RefSeq" id="WP_091488418.1">
    <property type="nucleotide sequence ID" value="NZ_BJUX01000002.1"/>
</dbReference>
<evidence type="ECO:0000313" key="3">
    <source>
        <dbReference type="EMBL" id="GEK88287.1"/>
    </source>
</evidence>
<feature type="compositionally biased region" description="Basic and acidic residues" evidence="1">
    <location>
        <begin position="134"/>
        <end position="143"/>
    </location>
</feature>
<dbReference type="Proteomes" id="UP000198548">
    <property type="component" value="Unassembled WGS sequence"/>
</dbReference>
<feature type="region of interest" description="Disordered" evidence="1">
    <location>
        <begin position="22"/>
        <end position="45"/>
    </location>
</feature>
<dbReference type="PIRSF" id="PIRSF012509">
    <property type="entry name" value="CamS"/>
    <property type="match status" value="1"/>
</dbReference>
<evidence type="ECO:0000313" key="5">
    <source>
        <dbReference type="Proteomes" id="UP000198548"/>
    </source>
</evidence>
<organism evidence="4 5">
    <name type="scientific">Alkalibacterium putridalgicola</name>
    <dbReference type="NCBI Taxonomy" id="426703"/>
    <lineage>
        <taxon>Bacteria</taxon>
        <taxon>Bacillati</taxon>
        <taxon>Bacillota</taxon>
        <taxon>Bacilli</taxon>
        <taxon>Lactobacillales</taxon>
        <taxon>Carnobacteriaceae</taxon>
        <taxon>Alkalibacterium</taxon>
    </lineage>
</organism>
<proteinExistence type="predicted"/>
<name>A0A1H7UI90_9LACT</name>
<reference evidence="3 6" key="2">
    <citation type="submission" date="2019-07" db="EMBL/GenBank/DDBJ databases">
        <title>Whole genome shotgun sequence of Alkalibacterium putridalgicola NBRC 103243.</title>
        <authorList>
            <person name="Hosoyama A."/>
            <person name="Uohara A."/>
            <person name="Ohji S."/>
            <person name="Ichikawa N."/>
        </authorList>
    </citation>
    <scope>NUCLEOTIDE SEQUENCE [LARGE SCALE GENOMIC DNA]</scope>
    <source>
        <strain evidence="3 6">NBRC 103243</strain>
    </source>
</reference>
<evidence type="ECO:0000256" key="1">
    <source>
        <dbReference type="SAM" id="MobiDB-lite"/>
    </source>
</evidence>
<feature type="compositionally biased region" description="Acidic residues" evidence="1">
    <location>
        <begin position="144"/>
        <end position="156"/>
    </location>
</feature>
<evidence type="ECO:0000313" key="4">
    <source>
        <dbReference type="EMBL" id="SEL96506.1"/>
    </source>
</evidence>
<dbReference type="OrthoDB" id="9795361at2"/>
<dbReference type="AlphaFoldDB" id="A0A1H7UI90"/>
<evidence type="ECO:0000256" key="2">
    <source>
        <dbReference type="SAM" id="SignalP"/>
    </source>
</evidence>
<keyword evidence="2" id="KW-0732">Signal</keyword>